<accession>A0A1Y2IGV3</accession>
<feature type="region of interest" description="Disordered" evidence="1">
    <location>
        <begin position="1"/>
        <end position="41"/>
    </location>
</feature>
<protein>
    <recommendedName>
        <fullName evidence="5">Mid2 domain-containing protein</fullName>
    </recommendedName>
</protein>
<proteinExistence type="predicted"/>
<name>A0A1Y2IGV3_TRAC3</name>
<sequence length="662" mass="70623">MAQWRGPSSSSSCSSVPWPTTTSRPVPGDTASVDPPRHRPRTWRCPSPLPCRPPPCSTDAGRCISFLPAPSSTFCFAFVLPGVYAIRLLLLGRRADAPSMDSLGRILAAFLLFVHFLLLRCQAQSIHGFNWAFDFQSLNIQECQTSTVQLKPLNTSSSFVGIPPYYMLALEVAGISSKTFIGNDSTQLSWQNTHHQGAQLLLTVVDSTGSTAGFPSHFYSVIGASPGSDTSCLAPGPTSSTPRITPNVTSSLETCEPWGLTITGGVKPYNITFGQIASGVITEEQMGPVDDVYTYINRADPNLPLMAAVTDATGQWGVSTVAVDTTGSSDTTCGSLVSVSGTTLQVKAQAAAASAAAHSAAAKADTTKIALGITFGLVVPLLAGGLFGLWWWRRRKRQLSQRGVRGQVARSPQEDTERQQHMVRPSLNLDMSQVANVVRVNSQQQRTASWAVDTQSSASSTRQADRGSPTLTDMTSTELHQALPTPYLTSPTLPPAPTFIKSPLTRSPQTPQELITLATPNSTSPAVRLSPEARYRKALEALAEAQANRARLQGQTASSPLRSRTSPVAGPSSSFAAARRPPVQRSRSAGVAQPFPVRPSPIARRAGASLRVPSVAAIGDDTGPDIIIQHRDGGIVEELPPPYIDRYPRGQEQTGPSTPRMP</sequence>
<keyword evidence="2" id="KW-0812">Transmembrane</keyword>
<feature type="compositionally biased region" description="Polar residues" evidence="1">
    <location>
        <begin position="445"/>
        <end position="462"/>
    </location>
</feature>
<feature type="region of interest" description="Disordered" evidence="1">
    <location>
        <begin position="631"/>
        <end position="662"/>
    </location>
</feature>
<keyword evidence="2" id="KW-1133">Transmembrane helix</keyword>
<evidence type="ECO:0000256" key="2">
    <source>
        <dbReference type="SAM" id="Phobius"/>
    </source>
</evidence>
<feature type="region of interest" description="Disordered" evidence="1">
    <location>
        <begin position="445"/>
        <end position="472"/>
    </location>
</feature>
<feature type="compositionally biased region" description="Polar residues" evidence="1">
    <location>
        <begin position="651"/>
        <end position="662"/>
    </location>
</feature>
<feature type="compositionally biased region" description="Low complexity" evidence="1">
    <location>
        <begin position="7"/>
        <end position="23"/>
    </location>
</feature>
<reference evidence="3 4" key="1">
    <citation type="journal article" date="2015" name="Biotechnol. Biofuels">
        <title>Enhanced degradation of softwood versus hardwood by the white-rot fungus Pycnoporus coccineus.</title>
        <authorList>
            <person name="Couturier M."/>
            <person name="Navarro D."/>
            <person name="Chevret D."/>
            <person name="Henrissat B."/>
            <person name="Piumi F."/>
            <person name="Ruiz-Duenas F.J."/>
            <person name="Martinez A.T."/>
            <person name="Grigoriev I.V."/>
            <person name="Riley R."/>
            <person name="Lipzen A."/>
            <person name="Berrin J.G."/>
            <person name="Master E.R."/>
            <person name="Rosso M.N."/>
        </authorList>
    </citation>
    <scope>NUCLEOTIDE SEQUENCE [LARGE SCALE GENOMIC DNA]</scope>
    <source>
        <strain evidence="3 4">BRFM310</strain>
    </source>
</reference>
<evidence type="ECO:0000313" key="4">
    <source>
        <dbReference type="Proteomes" id="UP000193067"/>
    </source>
</evidence>
<dbReference type="OrthoDB" id="2527908at2759"/>
<organism evidence="3 4">
    <name type="scientific">Trametes coccinea (strain BRFM310)</name>
    <name type="common">Pycnoporus coccineus</name>
    <dbReference type="NCBI Taxonomy" id="1353009"/>
    <lineage>
        <taxon>Eukaryota</taxon>
        <taxon>Fungi</taxon>
        <taxon>Dikarya</taxon>
        <taxon>Basidiomycota</taxon>
        <taxon>Agaricomycotina</taxon>
        <taxon>Agaricomycetes</taxon>
        <taxon>Polyporales</taxon>
        <taxon>Polyporaceae</taxon>
        <taxon>Trametes</taxon>
    </lineage>
</organism>
<dbReference type="EMBL" id="KZ084119">
    <property type="protein sequence ID" value="OSD00355.1"/>
    <property type="molecule type" value="Genomic_DNA"/>
</dbReference>
<dbReference type="AlphaFoldDB" id="A0A1Y2IGV3"/>
<feature type="transmembrane region" description="Helical" evidence="2">
    <location>
        <begin position="71"/>
        <end position="90"/>
    </location>
</feature>
<feature type="region of interest" description="Disordered" evidence="1">
    <location>
        <begin position="485"/>
        <end position="506"/>
    </location>
</feature>
<keyword evidence="2" id="KW-0472">Membrane</keyword>
<evidence type="ECO:0008006" key="5">
    <source>
        <dbReference type="Google" id="ProtNLM"/>
    </source>
</evidence>
<feature type="region of interest" description="Disordered" evidence="1">
    <location>
        <begin position="401"/>
        <end position="428"/>
    </location>
</feature>
<dbReference type="Proteomes" id="UP000193067">
    <property type="component" value="Unassembled WGS sequence"/>
</dbReference>
<feature type="transmembrane region" description="Helical" evidence="2">
    <location>
        <begin position="369"/>
        <end position="392"/>
    </location>
</feature>
<gene>
    <name evidence="3" type="ORF">PYCCODRAFT_1414428</name>
</gene>
<evidence type="ECO:0000256" key="1">
    <source>
        <dbReference type="SAM" id="MobiDB-lite"/>
    </source>
</evidence>
<feature type="transmembrane region" description="Helical" evidence="2">
    <location>
        <begin position="102"/>
        <end position="119"/>
    </location>
</feature>
<feature type="region of interest" description="Disordered" evidence="1">
    <location>
        <begin position="546"/>
        <end position="601"/>
    </location>
</feature>
<evidence type="ECO:0000313" key="3">
    <source>
        <dbReference type="EMBL" id="OSD00355.1"/>
    </source>
</evidence>
<feature type="compositionally biased region" description="Polar residues" evidence="1">
    <location>
        <begin position="553"/>
        <end position="575"/>
    </location>
</feature>
<keyword evidence="4" id="KW-1185">Reference proteome</keyword>